<comment type="similarity">
    <text evidence="2">Belongs to the TMEM151 family.</text>
</comment>
<dbReference type="AlphaFoldDB" id="A0A8W8HYV2"/>
<comment type="subcellular location">
    <subcellularLocation>
        <location evidence="1">Membrane</location>
        <topology evidence="1">Multi-pass membrane protein</topology>
    </subcellularLocation>
</comment>
<feature type="transmembrane region" description="Helical" evidence="7">
    <location>
        <begin position="79"/>
        <end position="99"/>
    </location>
</feature>
<keyword evidence="5 7" id="KW-0472">Membrane</keyword>
<evidence type="ECO:0000313" key="8">
    <source>
        <dbReference type="EnsemblMetazoa" id="G11618.3:cds"/>
    </source>
</evidence>
<feature type="compositionally biased region" description="Basic and acidic residues" evidence="6">
    <location>
        <begin position="525"/>
        <end position="535"/>
    </location>
</feature>
<accession>A0A8W8HYV2</accession>
<name>A0A8W8HYV2_MAGGI</name>
<keyword evidence="4 7" id="KW-1133">Transmembrane helix</keyword>
<evidence type="ECO:0000256" key="1">
    <source>
        <dbReference type="ARBA" id="ARBA00004141"/>
    </source>
</evidence>
<proteinExistence type="inferred from homology"/>
<dbReference type="PANTHER" id="PTHR31893">
    <property type="entry name" value="TRANSMEMBRANE PROTEIN 151 HOMOLOG"/>
    <property type="match status" value="1"/>
</dbReference>
<evidence type="ECO:0000313" key="9">
    <source>
        <dbReference type="Proteomes" id="UP000005408"/>
    </source>
</evidence>
<keyword evidence="9" id="KW-1185">Reference proteome</keyword>
<keyword evidence="3 7" id="KW-0812">Transmembrane</keyword>
<dbReference type="OMA" id="CRTIMET"/>
<dbReference type="Proteomes" id="UP000005408">
    <property type="component" value="Unassembled WGS sequence"/>
</dbReference>
<feature type="transmembrane region" description="Helical" evidence="7">
    <location>
        <begin position="29"/>
        <end position="59"/>
    </location>
</feature>
<dbReference type="OrthoDB" id="190434at2759"/>
<dbReference type="PANTHER" id="PTHR31893:SF5">
    <property type="entry name" value="TRANSMEMBRANE PROTEIN 151 HOMOLOG"/>
    <property type="match status" value="1"/>
</dbReference>
<evidence type="ECO:0000256" key="7">
    <source>
        <dbReference type="SAM" id="Phobius"/>
    </source>
</evidence>
<dbReference type="EnsemblMetazoa" id="G11618.3">
    <property type="protein sequence ID" value="G11618.3:cds"/>
    <property type="gene ID" value="G11618"/>
</dbReference>
<sequence>MISRENRVDQSPIKQSFCKSLKRDAHWKCLILTLLIYGCLSAIVWCRLAVITTITVSYYGHRMANTHVTKSKPCEDGYIYIPIAFVIMLYLVYLVECWHCHTRLELKHKTDVQTVYEKIQKMQGSIPIIWWKALCYHYIRKTRHVTRYRNGDSFTSTQVYYERVNSHTAGSAFNFTQCGMKDASASLSGLEKFPATKIRFTKGYSFLCSEAEYEFDEQRNRFYRDNERRDDYVETREGMDLLNVNFKQYMIAFRDPDNLPWYVSHLIFWIASFLLLSWPLRVIIEYKTAYVHYHVQKVFGTNYVENDIEPTPIMRVNTMGSSDLEVLLQNNYIAPSYSEALLMSSGRTIEIPDANGNVSRTKYGATRSETFAALSSVINEKDSSLRRIRSGTALSILPCNSFCIVNGGIVFENNNMQNDNYANSRRKEARRAFVFSRQSELNSSVNSLTDPLVYLNPRCETARLVRPMSDLAHSSDRDTLPFQNNCVGQASASIRHCPRFHDTDLRQLPCDPPPAYQQALAMQQPKKDTKEEHRPKGQSTRARVIPDENAHLRSVPNRRNYHTIMETSL</sequence>
<evidence type="ECO:0000256" key="6">
    <source>
        <dbReference type="SAM" id="MobiDB-lite"/>
    </source>
</evidence>
<dbReference type="Pfam" id="PF14857">
    <property type="entry name" value="TMEM151"/>
    <property type="match status" value="1"/>
</dbReference>
<evidence type="ECO:0000256" key="2">
    <source>
        <dbReference type="ARBA" id="ARBA00009583"/>
    </source>
</evidence>
<organism evidence="8 9">
    <name type="scientific">Magallana gigas</name>
    <name type="common">Pacific oyster</name>
    <name type="synonym">Crassostrea gigas</name>
    <dbReference type="NCBI Taxonomy" id="29159"/>
    <lineage>
        <taxon>Eukaryota</taxon>
        <taxon>Metazoa</taxon>
        <taxon>Spiralia</taxon>
        <taxon>Lophotrochozoa</taxon>
        <taxon>Mollusca</taxon>
        <taxon>Bivalvia</taxon>
        <taxon>Autobranchia</taxon>
        <taxon>Pteriomorphia</taxon>
        <taxon>Ostreida</taxon>
        <taxon>Ostreoidea</taxon>
        <taxon>Ostreidae</taxon>
        <taxon>Magallana</taxon>
    </lineage>
</organism>
<dbReference type="GO" id="GO:0016020">
    <property type="term" value="C:membrane"/>
    <property type="evidence" value="ECO:0007669"/>
    <property type="project" value="UniProtKB-SubCell"/>
</dbReference>
<feature type="transmembrane region" description="Helical" evidence="7">
    <location>
        <begin position="259"/>
        <end position="280"/>
    </location>
</feature>
<evidence type="ECO:0000256" key="4">
    <source>
        <dbReference type="ARBA" id="ARBA00022989"/>
    </source>
</evidence>
<reference evidence="8" key="1">
    <citation type="submission" date="2022-08" db="UniProtKB">
        <authorList>
            <consortium name="EnsemblMetazoa"/>
        </authorList>
    </citation>
    <scope>IDENTIFICATION</scope>
    <source>
        <strain evidence="8">05x7-T-G4-1.051#20</strain>
    </source>
</reference>
<evidence type="ECO:0000256" key="5">
    <source>
        <dbReference type="ARBA" id="ARBA00023136"/>
    </source>
</evidence>
<feature type="region of interest" description="Disordered" evidence="6">
    <location>
        <begin position="508"/>
        <end position="549"/>
    </location>
</feature>
<evidence type="ECO:0008006" key="10">
    <source>
        <dbReference type="Google" id="ProtNLM"/>
    </source>
</evidence>
<dbReference type="InterPro" id="IPR026767">
    <property type="entry name" value="Tmem151"/>
</dbReference>
<protein>
    <recommendedName>
        <fullName evidence="10">Transmembrane protein 151B</fullName>
    </recommendedName>
</protein>
<evidence type="ECO:0000256" key="3">
    <source>
        <dbReference type="ARBA" id="ARBA00022692"/>
    </source>
</evidence>